<protein>
    <submittedName>
        <fullName evidence="1">Uncharacterized protein</fullName>
    </submittedName>
</protein>
<evidence type="ECO:0000313" key="2">
    <source>
        <dbReference type="Proteomes" id="UP000694420"/>
    </source>
</evidence>
<evidence type="ECO:0000313" key="1">
    <source>
        <dbReference type="Ensembl" id="ENSNPEP00000008842.1"/>
    </source>
</evidence>
<dbReference type="InterPro" id="IPR018154">
    <property type="entry name" value="TLV/ENV_coat_polyprotein"/>
</dbReference>
<keyword evidence="2" id="KW-1185">Reference proteome</keyword>
<dbReference type="Pfam" id="PF00429">
    <property type="entry name" value="TLV_coat"/>
    <property type="match status" value="1"/>
</dbReference>
<dbReference type="Ensembl" id="ENSNPET00000009066.1">
    <property type="protein sequence ID" value="ENSNPEP00000008842.1"/>
    <property type="gene ID" value="ENSNPEG00000006654.1"/>
</dbReference>
<accession>A0A8C6Z1Y1</accession>
<dbReference type="AlphaFoldDB" id="A0A8C6Z1Y1"/>
<reference evidence="1" key="2">
    <citation type="submission" date="2025-09" db="UniProtKB">
        <authorList>
            <consortium name="Ensembl"/>
        </authorList>
    </citation>
    <scope>IDENTIFICATION</scope>
</reference>
<organism evidence="1 2">
    <name type="scientific">Nothoprocta perdicaria</name>
    <name type="common">Chilean tinamou</name>
    <name type="synonym">Crypturus perdicarius</name>
    <dbReference type="NCBI Taxonomy" id="30464"/>
    <lineage>
        <taxon>Eukaryota</taxon>
        <taxon>Metazoa</taxon>
        <taxon>Chordata</taxon>
        <taxon>Craniata</taxon>
        <taxon>Vertebrata</taxon>
        <taxon>Euteleostomi</taxon>
        <taxon>Archelosauria</taxon>
        <taxon>Archosauria</taxon>
        <taxon>Dinosauria</taxon>
        <taxon>Saurischia</taxon>
        <taxon>Theropoda</taxon>
        <taxon>Coelurosauria</taxon>
        <taxon>Aves</taxon>
        <taxon>Palaeognathae</taxon>
        <taxon>Tinamiformes</taxon>
        <taxon>Tinamidae</taxon>
        <taxon>Nothoprocta</taxon>
    </lineage>
</organism>
<dbReference type="Proteomes" id="UP000694420">
    <property type="component" value="Unplaced"/>
</dbReference>
<proteinExistence type="predicted"/>
<sequence>MGRLNNWIKSGPHPGWQMIMWAMFLKGENIAQILTPKLSPTDPLLTLASAAFHILNASYPNLTEHCLLCFDIRPPFYEPVLLQIVPRITTRLSHTALTPSQ</sequence>
<name>A0A8C6Z1Y1_NOTPE</name>
<reference evidence="1" key="1">
    <citation type="submission" date="2025-08" db="UniProtKB">
        <authorList>
            <consortium name="Ensembl"/>
        </authorList>
    </citation>
    <scope>IDENTIFICATION</scope>
</reference>